<dbReference type="Pfam" id="PF08276">
    <property type="entry name" value="PAN_2"/>
    <property type="match status" value="1"/>
</dbReference>
<evidence type="ECO:0000256" key="7">
    <source>
        <dbReference type="ARBA" id="ARBA00022840"/>
    </source>
</evidence>
<dbReference type="InterPro" id="IPR000719">
    <property type="entry name" value="Prot_kinase_dom"/>
</dbReference>
<dbReference type="Pfam" id="PF07714">
    <property type="entry name" value="PK_Tyr_Ser-Thr"/>
    <property type="match status" value="1"/>
</dbReference>
<evidence type="ECO:0000256" key="15">
    <source>
        <dbReference type="SAM" id="SignalP"/>
    </source>
</evidence>
<feature type="compositionally biased region" description="Low complexity" evidence="13">
    <location>
        <begin position="579"/>
        <end position="597"/>
    </location>
</feature>
<feature type="domain" description="Protein kinase" evidence="16">
    <location>
        <begin position="291"/>
        <end position="566"/>
    </location>
</feature>
<evidence type="ECO:0000256" key="1">
    <source>
        <dbReference type="ARBA" id="ARBA00012513"/>
    </source>
</evidence>
<sequence>MAGLVLWLLELSSVLGSQRQSLHKKIRFSLTIMIQAKTMKFLLLFTVITLLARFSTAQGNNNKTRNACDSYGVCGAFSSCNSEDSPICACLQGFEPINKQEWGTGNWTNGCARRVPLNCQESTSNGSREDGFLKIEMIKVPGYAHRWFGPEGKCPQLCLMNCSCTAYAHDSDLGCMFWNSTLLDIQKFSSGLSSDLYYRVAYSELDHKRDSKKIIVLLVVISLIVLMSTSMYFSWKWIAKRRGKRRTILHEETPGTSDSVDSSLQNAIRRANLEELPLFKFEILVDATDRFSNANTLGKGGFGYVYKGELANGRKIAVKRLSEASGQGIHEFMNEVVLISKLQHRNLVRLLGCCVENNEKILVYEYMPNKSLDFFLFDQSQDILDWGKRSNIIAGICRGLLYLHRDSRLKIIHRDLKPSNVLLDNDWNPKISDFGMARIFGSNQDHISTVRVVGTFGYMAPEYAIEGKFSEKSDVFSFGVLMLEIVSGRRNTSFYNHASSVNLLGHVWKMWNEDNIEASIDTRISSPSYRSEVVRCIHIGLLCVQELPKDRPSVSSVLSMLNSDIVELPEPKQSAFVLSSSRGHTSGNSSQQSQKSSCSLNSITITVVDGR</sequence>
<organism evidence="18">
    <name type="scientific">Sesamum angustifolium</name>
    <dbReference type="NCBI Taxonomy" id="2727405"/>
    <lineage>
        <taxon>Eukaryota</taxon>
        <taxon>Viridiplantae</taxon>
        <taxon>Streptophyta</taxon>
        <taxon>Embryophyta</taxon>
        <taxon>Tracheophyta</taxon>
        <taxon>Spermatophyta</taxon>
        <taxon>Magnoliopsida</taxon>
        <taxon>eudicotyledons</taxon>
        <taxon>Gunneridae</taxon>
        <taxon>Pentapetalae</taxon>
        <taxon>asterids</taxon>
        <taxon>lamiids</taxon>
        <taxon>Lamiales</taxon>
        <taxon>Pedaliaceae</taxon>
        <taxon>Sesamum</taxon>
    </lineage>
</organism>
<evidence type="ECO:0000256" key="11">
    <source>
        <dbReference type="ARBA" id="ARBA00048679"/>
    </source>
</evidence>
<feature type="domain" description="Apple" evidence="17">
    <location>
        <begin position="119"/>
        <end position="201"/>
    </location>
</feature>
<evidence type="ECO:0000256" key="12">
    <source>
        <dbReference type="PROSITE-ProRule" id="PRU10141"/>
    </source>
</evidence>
<dbReference type="GO" id="GO:0004674">
    <property type="term" value="F:protein serine/threonine kinase activity"/>
    <property type="evidence" value="ECO:0007669"/>
    <property type="project" value="UniProtKB-KW"/>
</dbReference>
<feature type="transmembrane region" description="Helical" evidence="14">
    <location>
        <begin position="214"/>
        <end position="235"/>
    </location>
</feature>
<reference evidence="18" key="1">
    <citation type="submission" date="2020-06" db="EMBL/GenBank/DDBJ databases">
        <authorList>
            <person name="Li T."/>
            <person name="Hu X."/>
            <person name="Zhang T."/>
            <person name="Song X."/>
            <person name="Zhang H."/>
            <person name="Dai N."/>
            <person name="Sheng W."/>
            <person name="Hou X."/>
            <person name="Wei L."/>
        </authorList>
    </citation>
    <scope>NUCLEOTIDE SEQUENCE</scope>
    <source>
        <strain evidence="18">G01</strain>
        <tissue evidence="18">Leaf</tissue>
    </source>
</reference>
<dbReference type="Gene3D" id="3.30.200.20">
    <property type="entry name" value="Phosphorylase Kinase, domain 1"/>
    <property type="match status" value="1"/>
</dbReference>
<dbReference type="SUPFAM" id="SSF56112">
    <property type="entry name" value="Protein kinase-like (PK-like)"/>
    <property type="match status" value="1"/>
</dbReference>
<keyword evidence="2" id="KW-0723">Serine/threonine-protein kinase</keyword>
<dbReference type="GO" id="GO:0005886">
    <property type="term" value="C:plasma membrane"/>
    <property type="evidence" value="ECO:0007669"/>
    <property type="project" value="TreeGrafter"/>
</dbReference>
<comment type="caution">
    <text evidence="18">The sequence shown here is derived from an EMBL/GenBank/DDBJ whole genome shotgun (WGS) entry which is preliminary data.</text>
</comment>
<feature type="transmembrane region" description="Helical" evidence="14">
    <location>
        <begin position="32"/>
        <end position="52"/>
    </location>
</feature>
<dbReference type="EC" id="2.7.11.1" evidence="1"/>
<accession>A0AAW2PUF7</accession>
<feature type="region of interest" description="Disordered" evidence="13">
    <location>
        <begin position="578"/>
        <end position="597"/>
    </location>
</feature>
<keyword evidence="8" id="KW-1015">Disulfide bond</keyword>
<evidence type="ECO:0000259" key="16">
    <source>
        <dbReference type="PROSITE" id="PS50011"/>
    </source>
</evidence>
<evidence type="ECO:0000256" key="4">
    <source>
        <dbReference type="ARBA" id="ARBA00022729"/>
    </source>
</evidence>
<keyword evidence="4 15" id="KW-0732">Signal</keyword>
<dbReference type="GO" id="GO:0048544">
    <property type="term" value="P:recognition of pollen"/>
    <property type="evidence" value="ECO:0007669"/>
    <property type="project" value="InterPro"/>
</dbReference>
<evidence type="ECO:0000256" key="3">
    <source>
        <dbReference type="ARBA" id="ARBA00022679"/>
    </source>
</evidence>
<protein>
    <recommendedName>
        <fullName evidence="1">non-specific serine/threonine protein kinase</fullName>
        <ecNumber evidence="1">2.7.11.1</ecNumber>
    </recommendedName>
</protein>
<evidence type="ECO:0000256" key="2">
    <source>
        <dbReference type="ARBA" id="ARBA00022527"/>
    </source>
</evidence>
<dbReference type="PROSITE" id="PS00107">
    <property type="entry name" value="PROTEIN_KINASE_ATP"/>
    <property type="match status" value="1"/>
</dbReference>
<dbReference type="GO" id="GO:0005524">
    <property type="term" value="F:ATP binding"/>
    <property type="evidence" value="ECO:0007669"/>
    <property type="project" value="UniProtKB-UniRule"/>
</dbReference>
<name>A0AAW2PUF7_9LAMI</name>
<dbReference type="PROSITE" id="PS50948">
    <property type="entry name" value="PAN"/>
    <property type="match status" value="1"/>
</dbReference>
<dbReference type="CDD" id="cd01098">
    <property type="entry name" value="PAN_AP_plant"/>
    <property type="match status" value="1"/>
</dbReference>
<dbReference type="Gene3D" id="1.10.510.10">
    <property type="entry name" value="Transferase(Phosphotransferase) domain 1"/>
    <property type="match status" value="1"/>
</dbReference>
<feature type="binding site" evidence="12">
    <location>
        <position position="319"/>
    </location>
    <ligand>
        <name>ATP</name>
        <dbReference type="ChEBI" id="CHEBI:30616"/>
    </ligand>
</feature>
<evidence type="ECO:0000259" key="17">
    <source>
        <dbReference type="PROSITE" id="PS50948"/>
    </source>
</evidence>
<dbReference type="AlphaFoldDB" id="A0AAW2PUF7"/>
<dbReference type="FunFam" id="3.30.200.20:FF:000195">
    <property type="entry name" value="G-type lectin S-receptor-like serine/threonine-protein kinase"/>
    <property type="match status" value="1"/>
</dbReference>
<evidence type="ECO:0000256" key="5">
    <source>
        <dbReference type="ARBA" id="ARBA00022741"/>
    </source>
</evidence>
<keyword evidence="5 12" id="KW-0547">Nucleotide-binding</keyword>
<dbReference type="PANTHER" id="PTHR27002">
    <property type="entry name" value="RECEPTOR-LIKE SERINE/THREONINE-PROTEIN KINASE SD1-8"/>
    <property type="match status" value="1"/>
</dbReference>
<keyword evidence="14" id="KW-0812">Transmembrane</keyword>
<dbReference type="InterPro" id="IPR000858">
    <property type="entry name" value="S_locus_glycoprot_dom"/>
</dbReference>
<dbReference type="InterPro" id="IPR011009">
    <property type="entry name" value="Kinase-like_dom_sf"/>
</dbReference>
<dbReference type="PROSITE" id="PS50011">
    <property type="entry name" value="PROTEIN_KINASE_DOM"/>
    <property type="match status" value="1"/>
</dbReference>
<keyword evidence="6 18" id="KW-0418">Kinase</keyword>
<comment type="catalytic activity">
    <reaction evidence="10">
        <text>L-threonyl-[protein] + ATP = O-phospho-L-threonyl-[protein] + ADP + H(+)</text>
        <dbReference type="Rhea" id="RHEA:46608"/>
        <dbReference type="Rhea" id="RHEA-COMP:11060"/>
        <dbReference type="Rhea" id="RHEA-COMP:11605"/>
        <dbReference type="ChEBI" id="CHEBI:15378"/>
        <dbReference type="ChEBI" id="CHEBI:30013"/>
        <dbReference type="ChEBI" id="CHEBI:30616"/>
        <dbReference type="ChEBI" id="CHEBI:61977"/>
        <dbReference type="ChEBI" id="CHEBI:456216"/>
        <dbReference type="EC" id="2.7.11.1"/>
    </reaction>
</comment>
<keyword evidence="9" id="KW-0325">Glycoprotein</keyword>
<dbReference type="InterPro" id="IPR021820">
    <property type="entry name" value="S-locus_recpt_kinase_C"/>
</dbReference>
<dbReference type="PROSITE" id="PS00108">
    <property type="entry name" value="PROTEIN_KINASE_ST"/>
    <property type="match status" value="1"/>
</dbReference>
<evidence type="ECO:0000256" key="6">
    <source>
        <dbReference type="ARBA" id="ARBA00022777"/>
    </source>
</evidence>
<dbReference type="CDD" id="cd14066">
    <property type="entry name" value="STKc_IRAK"/>
    <property type="match status" value="1"/>
</dbReference>
<evidence type="ECO:0000256" key="8">
    <source>
        <dbReference type="ARBA" id="ARBA00023157"/>
    </source>
</evidence>
<evidence type="ECO:0000256" key="14">
    <source>
        <dbReference type="SAM" id="Phobius"/>
    </source>
</evidence>
<dbReference type="PANTHER" id="PTHR27002:SF1082">
    <property type="entry name" value="OS06G0693000 PROTEIN"/>
    <property type="match status" value="1"/>
</dbReference>
<keyword evidence="14" id="KW-1133">Transmembrane helix</keyword>
<dbReference type="SMART" id="SM00473">
    <property type="entry name" value="PAN_AP"/>
    <property type="match status" value="1"/>
</dbReference>
<dbReference type="InterPro" id="IPR008271">
    <property type="entry name" value="Ser/Thr_kinase_AS"/>
</dbReference>
<dbReference type="Pfam" id="PF00954">
    <property type="entry name" value="S_locus_glycop"/>
    <property type="match status" value="1"/>
</dbReference>
<keyword evidence="7 12" id="KW-0067">ATP-binding</keyword>
<dbReference type="EMBL" id="JACGWK010000004">
    <property type="protein sequence ID" value="KAL0359052.1"/>
    <property type="molecule type" value="Genomic_DNA"/>
</dbReference>
<keyword evidence="3" id="KW-0808">Transferase</keyword>
<dbReference type="SMART" id="SM00220">
    <property type="entry name" value="S_TKc"/>
    <property type="match status" value="1"/>
</dbReference>
<feature type="chain" id="PRO_5043755352" description="non-specific serine/threonine protein kinase" evidence="15">
    <location>
        <begin position="17"/>
        <end position="611"/>
    </location>
</feature>
<dbReference type="InterPro" id="IPR001245">
    <property type="entry name" value="Ser-Thr/Tyr_kinase_cat_dom"/>
</dbReference>
<evidence type="ECO:0000313" key="18">
    <source>
        <dbReference type="EMBL" id="KAL0359052.1"/>
    </source>
</evidence>
<dbReference type="InterPro" id="IPR003609">
    <property type="entry name" value="Pan_app"/>
</dbReference>
<reference evidence="18" key="2">
    <citation type="journal article" date="2024" name="Plant">
        <title>Genomic evolution and insights into agronomic trait innovations of Sesamum species.</title>
        <authorList>
            <person name="Miao H."/>
            <person name="Wang L."/>
            <person name="Qu L."/>
            <person name="Liu H."/>
            <person name="Sun Y."/>
            <person name="Le M."/>
            <person name="Wang Q."/>
            <person name="Wei S."/>
            <person name="Zheng Y."/>
            <person name="Lin W."/>
            <person name="Duan Y."/>
            <person name="Cao H."/>
            <person name="Xiong S."/>
            <person name="Wang X."/>
            <person name="Wei L."/>
            <person name="Li C."/>
            <person name="Ma Q."/>
            <person name="Ju M."/>
            <person name="Zhao R."/>
            <person name="Li G."/>
            <person name="Mu C."/>
            <person name="Tian Q."/>
            <person name="Mei H."/>
            <person name="Zhang T."/>
            <person name="Gao T."/>
            <person name="Zhang H."/>
        </authorList>
    </citation>
    <scope>NUCLEOTIDE SEQUENCE</scope>
    <source>
        <strain evidence="18">G01</strain>
    </source>
</reference>
<keyword evidence="14" id="KW-0472">Membrane</keyword>
<comment type="catalytic activity">
    <reaction evidence="11">
        <text>L-seryl-[protein] + ATP = O-phospho-L-seryl-[protein] + ADP + H(+)</text>
        <dbReference type="Rhea" id="RHEA:17989"/>
        <dbReference type="Rhea" id="RHEA-COMP:9863"/>
        <dbReference type="Rhea" id="RHEA-COMP:11604"/>
        <dbReference type="ChEBI" id="CHEBI:15378"/>
        <dbReference type="ChEBI" id="CHEBI:29999"/>
        <dbReference type="ChEBI" id="CHEBI:30616"/>
        <dbReference type="ChEBI" id="CHEBI:83421"/>
        <dbReference type="ChEBI" id="CHEBI:456216"/>
        <dbReference type="EC" id="2.7.11.1"/>
    </reaction>
</comment>
<evidence type="ECO:0000256" key="9">
    <source>
        <dbReference type="ARBA" id="ARBA00023180"/>
    </source>
</evidence>
<evidence type="ECO:0000256" key="10">
    <source>
        <dbReference type="ARBA" id="ARBA00047899"/>
    </source>
</evidence>
<feature type="signal peptide" evidence="15">
    <location>
        <begin position="1"/>
        <end position="16"/>
    </location>
</feature>
<dbReference type="Pfam" id="PF11883">
    <property type="entry name" value="DUF3403"/>
    <property type="match status" value="1"/>
</dbReference>
<evidence type="ECO:0000256" key="13">
    <source>
        <dbReference type="SAM" id="MobiDB-lite"/>
    </source>
</evidence>
<dbReference type="FunFam" id="1.10.510.10:FF:000060">
    <property type="entry name" value="G-type lectin S-receptor-like serine/threonine-protein kinase"/>
    <property type="match status" value="1"/>
</dbReference>
<gene>
    <name evidence="18" type="ORF">Sangu_0754600</name>
</gene>
<proteinExistence type="predicted"/>
<dbReference type="InterPro" id="IPR017441">
    <property type="entry name" value="Protein_kinase_ATP_BS"/>
</dbReference>